<evidence type="ECO:0000313" key="2">
    <source>
        <dbReference type="Proteomes" id="UP000317178"/>
    </source>
</evidence>
<dbReference type="KEGG" id="plon:Pla110_07270"/>
<organism evidence="1 2">
    <name type="scientific">Polystyrenella longa</name>
    <dbReference type="NCBI Taxonomy" id="2528007"/>
    <lineage>
        <taxon>Bacteria</taxon>
        <taxon>Pseudomonadati</taxon>
        <taxon>Planctomycetota</taxon>
        <taxon>Planctomycetia</taxon>
        <taxon>Planctomycetales</taxon>
        <taxon>Planctomycetaceae</taxon>
        <taxon>Polystyrenella</taxon>
    </lineage>
</organism>
<gene>
    <name evidence="1" type="ORF">Pla110_07270</name>
</gene>
<dbReference type="AlphaFoldDB" id="A0A518CIF4"/>
<dbReference type="Proteomes" id="UP000317178">
    <property type="component" value="Chromosome"/>
</dbReference>
<accession>A0A518CIF4</accession>
<keyword evidence="2" id="KW-1185">Reference proteome</keyword>
<dbReference type="EMBL" id="CP036281">
    <property type="protein sequence ID" value="QDU79023.1"/>
    <property type="molecule type" value="Genomic_DNA"/>
</dbReference>
<sequence>MKNSQTNPNAKSKLLVGVAILLFPFCVLLFFFGKAWLTAPLPKNMVFTTQGTHYTPGSNWLLWVRVEEAGDDLVMTVARGQNRPWWHLTGEWEDGMSSGLSRVTKTTGWILRVNEGKRTVSLETADEILWFAHSDKETISWTQSKNGH</sequence>
<dbReference type="OrthoDB" id="9775975at2"/>
<dbReference type="RefSeq" id="WP_144993307.1">
    <property type="nucleotide sequence ID" value="NZ_CP036281.1"/>
</dbReference>
<evidence type="ECO:0000313" key="1">
    <source>
        <dbReference type="EMBL" id="QDU79023.1"/>
    </source>
</evidence>
<protein>
    <submittedName>
        <fullName evidence="1">Uncharacterized protein</fullName>
    </submittedName>
</protein>
<proteinExistence type="predicted"/>
<reference evidence="1 2" key="1">
    <citation type="submission" date="2019-02" db="EMBL/GenBank/DDBJ databases">
        <title>Deep-cultivation of Planctomycetes and their phenomic and genomic characterization uncovers novel biology.</title>
        <authorList>
            <person name="Wiegand S."/>
            <person name="Jogler M."/>
            <person name="Boedeker C."/>
            <person name="Pinto D."/>
            <person name="Vollmers J."/>
            <person name="Rivas-Marin E."/>
            <person name="Kohn T."/>
            <person name="Peeters S.H."/>
            <person name="Heuer A."/>
            <person name="Rast P."/>
            <person name="Oberbeckmann S."/>
            <person name="Bunk B."/>
            <person name="Jeske O."/>
            <person name="Meyerdierks A."/>
            <person name="Storesund J.E."/>
            <person name="Kallscheuer N."/>
            <person name="Luecker S."/>
            <person name="Lage O.M."/>
            <person name="Pohl T."/>
            <person name="Merkel B.J."/>
            <person name="Hornburger P."/>
            <person name="Mueller R.-W."/>
            <person name="Bruemmer F."/>
            <person name="Labrenz M."/>
            <person name="Spormann A.M."/>
            <person name="Op den Camp H."/>
            <person name="Overmann J."/>
            <person name="Amann R."/>
            <person name="Jetten M.S.M."/>
            <person name="Mascher T."/>
            <person name="Medema M.H."/>
            <person name="Devos D.P."/>
            <person name="Kaster A.-K."/>
            <person name="Ovreas L."/>
            <person name="Rohde M."/>
            <person name="Galperin M.Y."/>
            <person name="Jogler C."/>
        </authorList>
    </citation>
    <scope>NUCLEOTIDE SEQUENCE [LARGE SCALE GENOMIC DNA]</scope>
    <source>
        <strain evidence="1 2">Pla110</strain>
    </source>
</reference>
<name>A0A518CIF4_9PLAN</name>